<comment type="caution">
    <text evidence="3">The sequence shown here is derived from an EMBL/GenBank/DDBJ whole genome shotgun (WGS) entry which is preliminary data.</text>
</comment>
<feature type="chain" id="PRO_5001808552" evidence="2">
    <location>
        <begin position="24"/>
        <end position="478"/>
    </location>
</feature>
<feature type="signal peptide" evidence="2">
    <location>
        <begin position="1"/>
        <end position="23"/>
    </location>
</feature>
<reference evidence="3 4" key="1">
    <citation type="submission" date="2014-02" db="EMBL/GenBank/DDBJ databases">
        <authorList>
            <person name="Sibley D."/>
            <person name="Venepally P."/>
            <person name="Karamycheva S."/>
            <person name="Hadjithomas M."/>
            <person name="Khan A."/>
            <person name="Brunk B."/>
            <person name="Roos D."/>
            <person name="Caler E."/>
            <person name="Lorenzi H."/>
        </authorList>
    </citation>
    <scope>NUCLEOTIDE SEQUENCE [LARGE SCALE GENOMIC DNA]</scope>
    <source>
        <strain evidence="3 4">GAB2-2007-GAL-DOM2</strain>
    </source>
</reference>
<feature type="compositionally biased region" description="Basic and acidic residues" evidence="1">
    <location>
        <begin position="338"/>
        <end position="362"/>
    </location>
</feature>
<feature type="region of interest" description="Disordered" evidence="1">
    <location>
        <begin position="75"/>
        <end position="95"/>
    </location>
</feature>
<feature type="compositionally biased region" description="Polar residues" evidence="1">
    <location>
        <begin position="312"/>
        <end position="328"/>
    </location>
</feature>
<gene>
    <name evidence="3" type="ORF">TGDOM2_278090</name>
</gene>
<feature type="compositionally biased region" description="Low complexity" evidence="1">
    <location>
        <begin position="177"/>
        <end position="194"/>
    </location>
</feature>
<feature type="compositionally biased region" description="Polar residues" evidence="1">
    <location>
        <begin position="404"/>
        <end position="415"/>
    </location>
</feature>
<evidence type="ECO:0000313" key="3">
    <source>
        <dbReference type="EMBL" id="KFG34495.1"/>
    </source>
</evidence>
<proteinExistence type="predicted"/>
<sequence>MESVVLRAIWLTVLIGGMLPCIASEITEPTMTTNPDFTVTIPKGGLPQDVEEVFFLQPSQILRVIDETTKAVYMPQKNTESERSSQETRATPEAPSTEIYSTAYAFVNGECDFKKEIEYKEAFLGYATPLWVRTASGAPEAGGSSSAAVVTYTLTNPPAAYLSQSVSFCVRFKTSLASGTSSPTTTSTTATTSLEDVSKPPASTPVKPDSPPTPPQSSDDQDTGDEAPEENADGGEEPQSHSGTSGTSGTVTVPTTPSSGLTSPEASGQSTDSSGTVKADGTTTPPTIQNEESMGGSVTSPENTIRGEPTVSEPTNTEPSQNSVTPSSKPGHLQGGVHDNKVTEFEDSKPQNEKANEHESELAGRGSGGSFTAEQDEHGHEDVVSGPKDTAATEALGKVENVESAEQQEGKQSNKGALASGTPTADEKAPVRRLSGTSTTKEAYLTIVVHSSAWGLVGRVGAISVYVLFITAALSFTV</sequence>
<protein>
    <submittedName>
        <fullName evidence="3">Toxoplasma gondii family A protein</fullName>
    </submittedName>
</protein>
<keyword evidence="2" id="KW-0732">Signal</keyword>
<dbReference type="OrthoDB" id="10404058at2759"/>
<evidence type="ECO:0000256" key="2">
    <source>
        <dbReference type="SAM" id="SignalP"/>
    </source>
</evidence>
<dbReference type="AlphaFoldDB" id="A0A086JQS7"/>
<feature type="compositionally biased region" description="Low complexity" evidence="1">
    <location>
        <begin position="240"/>
        <end position="264"/>
    </location>
</feature>
<accession>A0A086JQS7</accession>
<feature type="compositionally biased region" description="Acidic residues" evidence="1">
    <location>
        <begin position="219"/>
        <end position="236"/>
    </location>
</feature>
<dbReference type="Proteomes" id="UP000028837">
    <property type="component" value="Unassembled WGS sequence"/>
</dbReference>
<feature type="compositionally biased region" description="Polar residues" evidence="1">
    <location>
        <begin position="265"/>
        <end position="303"/>
    </location>
</feature>
<dbReference type="EMBL" id="AHZU02001243">
    <property type="protein sequence ID" value="KFG34495.1"/>
    <property type="molecule type" value="Genomic_DNA"/>
</dbReference>
<evidence type="ECO:0000313" key="4">
    <source>
        <dbReference type="Proteomes" id="UP000028837"/>
    </source>
</evidence>
<dbReference type="VEuPathDB" id="ToxoDB:TGDOM2_278090"/>
<name>A0A086JQS7_TOXGO</name>
<evidence type="ECO:0000256" key="1">
    <source>
        <dbReference type="SAM" id="MobiDB-lite"/>
    </source>
</evidence>
<organism evidence="3 4">
    <name type="scientific">Toxoplasma gondii GAB2-2007-GAL-DOM2</name>
    <dbReference type="NCBI Taxonomy" id="1130820"/>
    <lineage>
        <taxon>Eukaryota</taxon>
        <taxon>Sar</taxon>
        <taxon>Alveolata</taxon>
        <taxon>Apicomplexa</taxon>
        <taxon>Conoidasida</taxon>
        <taxon>Coccidia</taxon>
        <taxon>Eucoccidiorida</taxon>
        <taxon>Eimeriorina</taxon>
        <taxon>Sarcocystidae</taxon>
        <taxon>Toxoplasma</taxon>
    </lineage>
</organism>
<feature type="region of interest" description="Disordered" evidence="1">
    <location>
        <begin position="177"/>
        <end position="436"/>
    </location>
</feature>